<evidence type="ECO:0000259" key="1">
    <source>
        <dbReference type="Pfam" id="PF05368"/>
    </source>
</evidence>
<evidence type="ECO:0000313" key="3">
    <source>
        <dbReference type="Proteomes" id="UP000234331"/>
    </source>
</evidence>
<dbReference type="InterPro" id="IPR008030">
    <property type="entry name" value="NmrA-like"/>
</dbReference>
<reference evidence="2 3" key="1">
    <citation type="submission" date="2017-06" db="EMBL/GenBank/DDBJ databases">
        <authorList>
            <person name="Kim H.J."/>
            <person name="Triplett B.A."/>
        </authorList>
    </citation>
    <scope>NUCLEOTIDE SEQUENCE [LARGE SCALE GENOMIC DNA]</scope>
    <source>
        <strain evidence="2">FRACA_ARgP5</strain>
    </source>
</reference>
<protein>
    <recommendedName>
        <fullName evidence="1">NmrA-like domain-containing protein</fullName>
    </recommendedName>
</protein>
<accession>A0A2I2KV13</accession>
<gene>
    <name evidence="2" type="ORF">FRACA_340019</name>
</gene>
<dbReference type="Gene3D" id="3.40.50.720">
    <property type="entry name" value="NAD(P)-binding Rossmann-like Domain"/>
    <property type="match status" value="1"/>
</dbReference>
<keyword evidence="3" id="KW-1185">Reference proteome</keyword>
<feature type="domain" description="NmrA-like" evidence="1">
    <location>
        <begin position="26"/>
        <end position="117"/>
    </location>
</feature>
<dbReference type="Pfam" id="PF05368">
    <property type="entry name" value="NmrA"/>
    <property type="match status" value="1"/>
</dbReference>
<dbReference type="Proteomes" id="UP000234331">
    <property type="component" value="Unassembled WGS sequence"/>
</dbReference>
<dbReference type="OrthoDB" id="319724at2"/>
<sequence>MIERGSAVTVRTDLRDVASRGSRVNLTVIRPVFFMDNLINWSPVSGDDRQRVFRYPLLPGVPLQMIAVEDIGEICATAVMDAGKIPHGSLEIGGDELTAEEIAEALQAESGVPTRFEADRIDEIEDDDQRAMYEWFGKPPSYAADFGTTARLRPSVMRLPEFLARQR</sequence>
<dbReference type="SUPFAM" id="SSF51735">
    <property type="entry name" value="NAD(P)-binding Rossmann-fold domains"/>
    <property type="match status" value="1"/>
</dbReference>
<name>A0A2I2KV13_9ACTN</name>
<dbReference type="InterPro" id="IPR036291">
    <property type="entry name" value="NAD(P)-bd_dom_sf"/>
</dbReference>
<proteinExistence type="predicted"/>
<evidence type="ECO:0000313" key="2">
    <source>
        <dbReference type="EMBL" id="SNQ49509.1"/>
    </source>
</evidence>
<dbReference type="RefSeq" id="WP_101832980.1">
    <property type="nucleotide sequence ID" value="NZ_FZMO01000268.1"/>
</dbReference>
<dbReference type="EMBL" id="FZMO01000268">
    <property type="protein sequence ID" value="SNQ49509.1"/>
    <property type="molecule type" value="Genomic_DNA"/>
</dbReference>
<dbReference type="AlphaFoldDB" id="A0A2I2KV13"/>
<organism evidence="2 3">
    <name type="scientific">Frankia canadensis</name>
    <dbReference type="NCBI Taxonomy" id="1836972"/>
    <lineage>
        <taxon>Bacteria</taxon>
        <taxon>Bacillati</taxon>
        <taxon>Actinomycetota</taxon>
        <taxon>Actinomycetes</taxon>
        <taxon>Frankiales</taxon>
        <taxon>Frankiaceae</taxon>
        <taxon>Frankia</taxon>
    </lineage>
</organism>